<feature type="region of interest" description="Disordered" evidence="1">
    <location>
        <begin position="1"/>
        <end position="36"/>
    </location>
</feature>
<organism evidence="2 4">
    <name type="scientific">Pyrus ussuriensis x Pyrus communis</name>
    <dbReference type="NCBI Taxonomy" id="2448454"/>
    <lineage>
        <taxon>Eukaryota</taxon>
        <taxon>Viridiplantae</taxon>
        <taxon>Streptophyta</taxon>
        <taxon>Embryophyta</taxon>
        <taxon>Tracheophyta</taxon>
        <taxon>Spermatophyta</taxon>
        <taxon>Magnoliopsida</taxon>
        <taxon>eudicotyledons</taxon>
        <taxon>Gunneridae</taxon>
        <taxon>Pentapetalae</taxon>
        <taxon>rosids</taxon>
        <taxon>fabids</taxon>
        <taxon>Rosales</taxon>
        <taxon>Rosaceae</taxon>
        <taxon>Amygdaloideae</taxon>
        <taxon>Maleae</taxon>
        <taxon>Pyrus</taxon>
    </lineage>
</organism>
<keyword evidence="4" id="KW-1185">Reference proteome</keyword>
<accession>A0A5N5FCJ5</accession>
<feature type="compositionally biased region" description="Basic and acidic residues" evidence="1">
    <location>
        <begin position="1"/>
        <end position="10"/>
    </location>
</feature>
<reference evidence="2 4" key="2">
    <citation type="submission" date="2019-11" db="EMBL/GenBank/DDBJ databases">
        <title>A de novo genome assembly of a pear dwarfing rootstock.</title>
        <authorList>
            <person name="Wang F."/>
            <person name="Wang J."/>
            <person name="Li S."/>
            <person name="Zhang Y."/>
            <person name="Fang M."/>
            <person name="Ma L."/>
            <person name="Zhao Y."/>
            <person name="Jiang S."/>
        </authorList>
    </citation>
    <scope>NUCLEOTIDE SEQUENCE [LARGE SCALE GENOMIC DNA]</scope>
    <source>
        <strain evidence="2">S2</strain>
        <tissue evidence="2">Leaf</tissue>
    </source>
</reference>
<evidence type="ECO:0000313" key="3">
    <source>
        <dbReference type="EMBL" id="KAB2613740.1"/>
    </source>
</evidence>
<dbReference type="EMBL" id="SMOL01000458">
    <property type="protein sequence ID" value="KAB2613740.1"/>
    <property type="molecule type" value="Genomic_DNA"/>
</dbReference>
<name>A0A5N5FCJ5_9ROSA</name>
<dbReference type="EMBL" id="SMOL01000699">
    <property type="protein sequence ID" value="KAB2600838.1"/>
    <property type="molecule type" value="Genomic_DNA"/>
</dbReference>
<comment type="caution">
    <text evidence="2">The sequence shown here is derived from an EMBL/GenBank/DDBJ whole genome shotgun (WGS) entry which is preliminary data.</text>
</comment>
<proteinExistence type="predicted"/>
<gene>
    <name evidence="3" type="ORF">D8674_036056</name>
    <name evidence="2" type="ORF">D8674_041720</name>
</gene>
<dbReference type="Proteomes" id="UP000327157">
    <property type="component" value="Chromosome 9"/>
</dbReference>
<feature type="compositionally biased region" description="Polar residues" evidence="1">
    <location>
        <begin position="24"/>
        <end position="36"/>
    </location>
</feature>
<protein>
    <submittedName>
        <fullName evidence="2">SKP1-like protein 6</fullName>
    </submittedName>
</protein>
<sequence length="79" mass="8972">MQHRSTRAEGWKPGFWERTPATGGANTPPCTSVASPMQNGKMPYVTIWKLVRHEKVLEPRSPRKAGLNSPVMRRHVFCE</sequence>
<evidence type="ECO:0000256" key="1">
    <source>
        <dbReference type="SAM" id="MobiDB-lite"/>
    </source>
</evidence>
<evidence type="ECO:0000313" key="2">
    <source>
        <dbReference type="EMBL" id="KAB2600838.1"/>
    </source>
</evidence>
<dbReference type="AlphaFoldDB" id="A0A5N5FCJ5"/>
<reference evidence="2 4" key="1">
    <citation type="submission" date="2019-09" db="EMBL/GenBank/DDBJ databases">
        <authorList>
            <person name="Ou C."/>
        </authorList>
    </citation>
    <scope>NUCLEOTIDE SEQUENCE [LARGE SCALE GENOMIC DNA]</scope>
    <source>
        <strain evidence="2">S2</strain>
        <tissue evidence="2">Leaf</tissue>
    </source>
</reference>
<evidence type="ECO:0000313" key="4">
    <source>
        <dbReference type="Proteomes" id="UP000327157"/>
    </source>
</evidence>